<evidence type="ECO:0000256" key="3">
    <source>
        <dbReference type="ARBA" id="ARBA00022989"/>
    </source>
</evidence>
<dbReference type="CDD" id="cd00038">
    <property type="entry name" value="CAP_ED"/>
    <property type="match status" value="1"/>
</dbReference>
<dbReference type="PANTHER" id="PTHR43310">
    <property type="entry name" value="SULFATE TRANSPORTER YBAR-RELATED"/>
    <property type="match status" value="1"/>
</dbReference>
<feature type="transmembrane region" description="Helical" evidence="5">
    <location>
        <begin position="340"/>
        <end position="358"/>
    </location>
</feature>
<evidence type="ECO:0000256" key="5">
    <source>
        <dbReference type="SAM" id="Phobius"/>
    </source>
</evidence>
<dbReference type="InterPro" id="IPR002645">
    <property type="entry name" value="STAS_dom"/>
</dbReference>
<dbReference type="Proteomes" id="UP000244523">
    <property type="component" value="Unassembled WGS sequence"/>
</dbReference>
<feature type="transmembrane region" description="Helical" evidence="5">
    <location>
        <begin position="20"/>
        <end position="42"/>
    </location>
</feature>
<feature type="domain" description="Cyclic nucleotide-binding" evidence="6">
    <location>
        <begin position="613"/>
        <end position="716"/>
    </location>
</feature>
<dbReference type="OrthoDB" id="9771198at2"/>
<dbReference type="Gene3D" id="2.60.120.10">
    <property type="entry name" value="Jelly Rolls"/>
    <property type="match status" value="1"/>
</dbReference>
<evidence type="ECO:0000256" key="2">
    <source>
        <dbReference type="ARBA" id="ARBA00022692"/>
    </source>
</evidence>
<keyword evidence="2 5" id="KW-0812">Transmembrane</keyword>
<dbReference type="GO" id="GO:0016020">
    <property type="term" value="C:membrane"/>
    <property type="evidence" value="ECO:0007669"/>
    <property type="project" value="UniProtKB-SubCell"/>
</dbReference>
<feature type="transmembrane region" description="Helical" evidence="5">
    <location>
        <begin position="144"/>
        <end position="162"/>
    </location>
</feature>
<dbReference type="Pfam" id="PF00916">
    <property type="entry name" value="Sulfate_transp"/>
    <property type="match status" value="1"/>
</dbReference>
<dbReference type="InterPro" id="IPR036513">
    <property type="entry name" value="STAS_dom_sf"/>
</dbReference>
<evidence type="ECO:0000256" key="1">
    <source>
        <dbReference type="ARBA" id="ARBA00004141"/>
    </source>
</evidence>
<evidence type="ECO:0000259" key="7">
    <source>
        <dbReference type="PROSITE" id="PS50801"/>
    </source>
</evidence>
<feature type="transmembrane region" description="Helical" evidence="5">
    <location>
        <begin position="214"/>
        <end position="241"/>
    </location>
</feature>
<dbReference type="Gene3D" id="3.30.750.24">
    <property type="entry name" value="STAS domain"/>
    <property type="match status" value="1"/>
</dbReference>
<keyword evidence="9" id="KW-1185">Reference proteome</keyword>
<name>A0A2T6K832_9RHOB</name>
<comment type="subcellular location">
    <subcellularLocation>
        <location evidence="1">Membrane</location>
        <topology evidence="1">Multi-pass membrane protein</topology>
    </subcellularLocation>
</comment>
<dbReference type="EMBL" id="QBUD01000016">
    <property type="protein sequence ID" value="PUB10910.1"/>
    <property type="molecule type" value="Genomic_DNA"/>
</dbReference>
<dbReference type="SMART" id="SM00100">
    <property type="entry name" value="cNMP"/>
    <property type="match status" value="1"/>
</dbReference>
<protein>
    <submittedName>
        <fullName evidence="8">SulP family sulfate permease</fullName>
    </submittedName>
</protein>
<evidence type="ECO:0000313" key="8">
    <source>
        <dbReference type="EMBL" id="PUB10910.1"/>
    </source>
</evidence>
<dbReference type="InterPro" id="IPR018490">
    <property type="entry name" value="cNMP-bd_dom_sf"/>
</dbReference>
<feature type="transmembrane region" description="Helical" evidence="5">
    <location>
        <begin position="261"/>
        <end position="287"/>
    </location>
</feature>
<dbReference type="AlphaFoldDB" id="A0A2T6K832"/>
<dbReference type="PROSITE" id="PS50801">
    <property type="entry name" value="STAS"/>
    <property type="match status" value="1"/>
</dbReference>
<proteinExistence type="predicted"/>
<dbReference type="CDD" id="cd07042">
    <property type="entry name" value="STAS_SulP_like_sulfate_transporter"/>
    <property type="match status" value="1"/>
</dbReference>
<accession>A0A2T6K832</accession>
<dbReference type="InterPro" id="IPR000595">
    <property type="entry name" value="cNMP-bd_dom"/>
</dbReference>
<dbReference type="PROSITE" id="PS50042">
    <property type="entry name" value="CNMP_BINDING_3"/>
    <property type="match status" value="1"/>
</dbReference>
<comment type="caution">
    <text evidence="8">The sequence shown here is derived from an EMBL/GenBank/DDBJ whole genome shotgun (WGS) entry which is preliminary data.</text>
</comment>
<feature type="transmembrane region" description="Helical" evidence="5">
    <location>
        <begin position="49"/>
        <end position="70"/>
    </location>
</feature>
<dbReference type="InterPro" id="IPR052706">
    <property type="entry name" value="Membrane-Transporter-like"/>
</dbReference>
<dbReference type="RefSeq" id="WP_108388408.1">
    <property type="nucleotide sequence ID" value="NZ_QBUD01000016.1"/>
</dbReference>
<feature type="transmembrane region" description="Helical" evidence="5">
    <location>
        <begin position="191"/>
        <end position="208"/>
    </location>
</feature>
<evidence type="ECO:0000313" key="9">
    <source>
        <dbReference type="Proteomes" id="UP000244523"/>
    </source>
</evidence>
<reference evidence="8 9" key="1">
    <citation type="submission" date="2018-04" db="EMBL/GenBank/DDBJ databases">
        <title>Genomic Encyclopedia of Archaeal and Bacterial Type Strains, Phase II (KMG-II): from individual species to whole genera.</title>
        <authorList>
            <person name="Goeker M."/>
        </authorList>
    </citation>
    <scope>NUCLEOTIDE SEQUENCE [LARGE SCALE GENOMIC DNA]</scope>
    <source>
        <strain evidence="8 9">DSM 29955</strain>
    </source>
</reference>
<keyword evidence="4 5" id="KW-0472">Membrane</keyword>
<feature type="domain" description="STAS" evidence="7">
    <location>
        <begin position="466"/>
        <end position="552"/>
    </location>
</feature>
<dbReference type="PANTHER" id="PTHR43310:SF1">
    <property type="entry name" value="SULFATE TRANSPORTER YBAR-RELATED"/>
    <property type="match status" value="1"/>
</dbReference>
<feature type="transmembrane region" description="Helical" evidence="5">
    <location>
        <begin position="115"/>
        <end position="138"/>
    </location>
</feature>
<dbReference type="Pfam" id="PF00027">
    <property type="entry name" value="cNMP_binding"/>
    <property type="match status" value="1"/>
</dbReference>
<feature type="transmembrane region" description="Helical" evidence="5">
    <location>
        <begin position="396"/>
        <end position="428"/>
    </location>
</feature>
<evidence type="ECO:0000256" key="4">
    <source>
        <dbReference type="ARBA" id="ARBA00023136"/>
    </source>
</evidence>
<evidence type="ECO:0000259" key="6">
    <source>
        <dbReference type="PROSITE" id="PS50042"/>
    </source>
</evidence>
<gene>
    <name evidence="8" type="ORF">C8N45_11683</name>
</gene>
<dbReference type="SUPFAM" id="SSF51206">
    <property type="entry name" value="cAMP-binding domain-like"/>
    <property type="match status" value="1"/>
</dbReference>
<dbReference type="InterPro" id="IPR011547">
    <property type="entry name" value="SLC26A/SulP_dom"/>
</dbReference>
<dbReference type="SUPFAM" id="SSF52091">
    <property type="entry name" value="SpoIIaa-like"/>
    <property type="match status" value="1"/>
</dbReference>
<dbReference type="InterPro" id="IPR014710">
    <property type="entry name" value="RmlC-like_jellyroll"/>
</dbReference>
<keyword evidence="3 5" id="KW-1133">Transmembrane helix</keyword>
<dbReference type="Pfam" id="PF01740">
    <property type="entry name" value="STAS"/>
    <property type="match status" value="1"/>
</dbReference>
<sequence length="732" mass="79338">MSYATVRDLRTVGRDLLSDLFAGGIVAASNLALAASFAAAIFQGTLEPGIATAVWAILLSMIIIGPFVGWHTTLRPIAAGGPDTAVVAVMSLLAGKMASTLFEMGLPTEIVVSHIMLSISLVAVIYALILFVIGYLGWARALRFVPFPLIGGFLAATGLLLLKGSPEIVLGSSITFDTFGPSMGAGQSHQLWFMLGYSAFLLISHHMIRSPLVMPLSFFAAVAAIYLMGLTGMIDGTDWFVASMRMTPWEPIAAINSGQIYWGSILGAYSEITACVLVGILSLVVRISTIESMREASADIDQEFRTYGSANLIAAPFGATSGGILFSTSKLIQVAGYRSRFCYIVTVVLLAPIVFWGADLSALLPKPVLGGLLLYLGYTMSLEAVRVVFRQSGLNLIAALAIFILCLKFGFLVGALFGLLVACLIFAIDCSRTGVVRHHFTRAEVSGGTEWPAHLEKTLRERGKAVHVFELSGYIFFGSSEKLFDEIRAQVLSQTDPKVAFILLDLSRVSGFDSTAVNTLIKLQSLAVQNNIWVVYCGSPKTLEAAIAKAGVLIRNKNAVKFGSLIDGVFWCEQRLLEADPIEKNSTSGTTFTDWISIELGSEVSSSTLKRYFQEKHFACGDQVYTQGTRADTIDFICTGSVSMSLKTQSGPQVIRRATRRTVIGEMGFFRQANRSVSIFAAENLTLYSLSLEAMAEMEKKMPELHARLLTFIVRVLCDRLDMANHEISALR</sequence>
<feature type="transmembrane region" description="Helical" evidence="5">
    <location>
        <begin position="370"/>
        <end position="389"/>
    </location>
</feature>
<organism evidence="8 9">
    <name type="scientific">Yoonia sediminilitoris</name>
    <dbReference type="NCBI Taxonomy" id="1286148"/>
    <lineage>
        <taxon>Bacteria</taxon>
        <taxon>Pseudomonadati</taxon>
        <taxon>Pseudomonadota</taxon>
        <taxon>Alphaproteobacteria</taxon>
        <taxon>Rhodobacterales</taxon>
        <taxon>Paracoccaceae</taxon>
        <taxon>Yoonia</taxon>
    </lineage>
</organism>